<reference evidence="2 3" key="1">
    <citation type="submission" date="2023-10" db="EMBL/GenBank/DDBJ databases">
        <title>Genomes of two closely related lineages of the louse Polyplax serrata with different host specificities.</title>
        <authorList>
            <person name="Martinu J."/>
            <person name="Tarabai H."/>
            <person name="Stefka J."/>
            <person name="Hypsa V."/>
        </authorList>
    </citation>
    <scope>NUCLEOTIDE SEQUENCE [LARGE SCALE GENOMIC DNA]</scope>
    <source>
        <strain evidence="2">HR10_N</strain>
    </source>
</reference>
<feature type="region of interest" description="Disordered" evidence="1">
    <location>
        <begin position="258"/>
        <end position="288"/>
    </location>
</feature>
<evidence type="ECO:0000313" key="2">
    <source>
        <dbReference type="EMBL" id="KAK6620726.1"/>
    </source>
</evidence>
<feature type="region of interest" description="Disordered" evidence="1">
    <location>
        <begin position="1"/>
        <end position="193"/>
    </location>
</feature>
<proteinExistence type="predicted"/>
<dbReference type="Proteomes" id="UP001372834">
    <property type="component" value="Unassembled WGS sequence"/>
</dbReference>
<sequence length="288" mass="32092">MAGVGQWGAQNRGSLDHEHEESTSLLSRKNTANRSTRNKKVSDLQNAVIESRRSSIESLQGHDQSHHLHPGFGDQRSRTPSFRRRKSPIMMYKGGSSRRGHPQHHDIGFSDTVSNVVDIVKHDRRGKPKGTWSTSTSPARSPSPSRVRYYSNRSRAYGTTSLEQRSRSPSPSGDRGPPPAVHHFHHHSHQHSYPVLVTRRGHGRRLPPTPSKPSTLQLRPASINFPKLNASPTHCPPGQVQGQYCPLSFEQAVAIGRGGRVLPSPLPNGYKPGQRPRRHSDSDEDDWC</sequence>
<name>A0AAN8NSW5_POLSC</name>
<gene>
    <name evidence="2" type="ORF">RUM43_011021</name>
</gene>
<evidence type="ECO:0000256" key="1">
    <source>
        <dbReference type="SAM" id="MobiDB-lite"/>
    </source>
</evidence>
<dbReference type="EMBL" id="JAWJWE010000039">
    <property type="protein sequence ID" value="KAK6620726.1"/>
    <property type="molecule type" value="Genomic_DNA"/>
</dbReference>
<protein>
    <submittedName>
        <fullName evidence="2">Uncharacterized protein</fullName>
    </submittedName>
</protein>
<evidence type="ECO:0000313" key="3">
    <source>
        <dbReference type="Proteomes" id="UP001372834"/>
    </source>
</evidence>
<comment type="caution">
    <text evidence="2">The sequence shown here is derived from an EMBL/GenBank/DDBJ whole genome shotgun (WGS) entry which is preliminary data.</text>
</comment>
<dbReference type="AlphaFoldDB" id="A0AAN8NSW5"/>
<accession>A0AAN8NSW5</accession>
<organism evidence="2 3">
    <name type="scientific">Polyplax serrata</name>
    <name type="common">Common mouse louse</name>
    <dbReference type="NCBI Taxonomy" id="468196"/>
    <lineage>
        <taxon>Eukaryota</taxon>
        <taxon>Metazoa</taxon>
        <taxon>Ecdysozoa</taxon>
        <taxon>Arthropoda</taxon>
        <taxon>Hexapoda</taxon>
        <taxon>Insecta</taxon>
        <taxon>Pterygota</taxon>
        <taxon>Neoptera</taxon>
        <taxon>Paraneoptera</taxon>
        <taxon>Psocodea</taxon>
        <taxon>Troctomorpha</taxon>
        <taxon>Phthiraptera</taxon>
        <taxon>Anoplura</taxon>
        <taxon>Polyplacidae</taxon>
        <taxon>Polyplax</taxon>
    </lineage>
</organism>
<feature type="compositionally biased region" description="Polar residues" evidence="1">
    <location>
        <begin position="23"/>
        <end position="35"/>
    </location>
</feature>
<feature type="compositionally biased region" description="Low complexity" evidence="1">
    <location>
        <begin position="133"/>
        <end position="157"/>
    </location>
</feature>